<dbReference type="EMBL" id="JAPEIS010000016">
    <property type="protein sequence ID" value="KAJ8058722.1"/>
    <property type="molecule type" value="Genomic_DNA"/>
</dbReference>
<dbReference type="PANTHER" id="PTHR40640">
    <property type="entry name" value="ANCHORED GLYCOPROTEIN, PUTATIVE (AFU_ORTHOLOGUE AFUA_8G04860)-RELATED"/>
    <property type="match status" value="1"/>
</dbReference>
<sequence length="263" mass="26162">MLLPLDRLYPLFLAFWIGSRGIGAQSSTALFAGDYPVVAYAIGSTANGATTYLMACPAGSDTSSCNFQQPYTLTQGPSTVQFAMTFPGSTTMTLGCALSGSASMACLATELIPGYTKTATTTVTDAEATSRFRAVSMATHSAALLTYAAGANTASSSIVMTSGSSAGVLRTSSATSAAITPAPKSGITSNGTAVGTIKPSLLPGTASSLTSLSSVSWPSGSPTATTVAPKSSVGGGMRAGVKDSANFGLLGVMGIIGMEILGL</sequence>
<dbReference type="AlphaFoldDB" id="A0A9X0A9W4"/>
<dbReference type="OrthoDB" id="4991875at2759"/>
<evidence type="ECO:0000313" key="1">
    <source>
        <dbReference type="EMBL" id="KAJ8058722.1"/>
    </source>
</evidence>
<keyword evidence="2" id="KW-1185">Reference proteome</keyword>
<reference evidence="1" key="1">
    <citation type="submission" date="2022-11" db="EMBL/GenBank/DDBJ databases">
        <title>Genome Resource of Sclerotinia nivalis Strain SnTB1, a Plant Pathogen Isolated from American Ginseng.</title>
        <authorList>
            <person name="Fan S."/>
        </authorList>
    </citation>
    <scope>NUCLEOTIDE SEQUENCE</scope>
    <source>
        <strain evidence="1">SnTB1</strain>
    </source>
</reference>
<organism evidence="1 2">
    <name type="scientific">Sclerotinia nivalis</name>
    <dbReference type="NCBI Taxonomy" id="352851"/>
    <lineage>
        <taxon>Eukaryota</taxon>
        <taxon>Fungi</taxon>
        <taxon>Dikarya</taxon>
        <taxon>Ascomycota</taxon>
        <taxon>Pezizomycotina</taxon>
        <taxon>Leotiomycetes</taxon>
        <taxon>Helotiales</taxon>
        <taxon>Sclerotiniaceae</taxon>
        <taxon>Sclerotinia</taxon>
    </lineage>
</organism>
<name>A0A9X0A9W4_9HELO</name>
<evidence type="ECO:0008006" key="3">
    <source>
        <dbReference type="Google" id="ProtNLM"/>
    </source>
</evidence>
<dbReference type="PANTHER" id="PTHR40640:SF1">
    <property type="entry name" value="ANCHORED GLYCOPROTEIN, PUTATIVE (AFU_ORTHOLOGUE AFUA_8G04860)-RELATED"/>
    <property type="match status" value="1"/>
</dbReference>
<protein>
    <recommendedName>
        <fullName evidence="3">GPI anchored protein</fullName>
    </recommendedName>
</protein>
<gene>
    <name evidence="1" type="ORF">OCU04_012893</name>
</gene>
<evidence type="ECO:0000313" key="2">
    <source>
        <dbReference type="Proteomes" id="UP001152300"/>
    </source>
</evidence>
<dbReference type="Proteomes" id="UP001152300">
    <property type="component" value="Unassembled WGS sequence"/>
</dbReference>
<proteinExistence type="predicted"/>
<accession>A0A9X0A9W4</accession>
<comment type="caution">
    <text evidence="1">The sequence shown here is derived from an EMBL/GenBank/DDBJ whole genome shotgun (WGS) entry which is preliminary data.</text>
</comment>